<evidence type="ECO:0000313" key="4">
    <source>
        <dbReference type="Proteomes" id="UP000308549"/>
    </source>
</evidence>
<evidence type="ECO:0008006" key="5">
    <source>
        <dbReference type="Google" id="ProtNLM"/>
    </source>
</evidence>
<dbReference type="Proteomes" id="UP000308549">
    <property type="component" value="Unassembled WGS sequence"/>
</dbReference>
<dbReference type="GO" id="GO:0005634">
    <property type="term" value="C:nucleus"/>
    <property type="evidence" value="ECO:0007669"/>
    <property type="project" value="TreeGrafter"/>
</dbReference>
<evidence type="ECO:0000313" key="3">
    <source>
        <dbReference type="EMBL" id="TKA22375.1"/>
    </source>
</evidence>
<sequence>MSASLAPECNETKERYDNCFLKWYSEKYIRGTATNDECEPLFKQYKTCLSKALKERGIDQMLEDARADNKENDAEYMKLSAR</sequence>
<dbReference type="PROSITE" id="PS51808">
    <property type="entry name" value="CHCH"/>
    <property type="match status" value="1"/>
</dbReference>
<organism evidence="3 4">
    <name type="scientific">Salinomyces thailandicus</name>
    <dbReference type="NCBI Taxonomy" id="706561"/>
    <lineage>
        <taxon>Eukaryota</taxon>
        <taxon>Fungi</taxon>
        <taxon>Dikarya</taxon>
        <taxon>Ascomycota</taxon>
        <taxon>Pezizomycotina</taxon>
        <taxon>Dothideomycetes</taxon>
        <taxon>Dothideomycetidae</taxon>
        <taxon>Mycosphaerellales</taxon>
        <taxon>Teratosphaeriaceae</taxon>
        <taxon>Salinomyces</taxon>
    </lineage>
</organism>
<name>A0A4U0TL55_9PEZI</name>
<evidence type="ECO:0000256" key="1">
    <source>
        <dbReference type="ARBA" id="ARBA00006196"/>
    </source>
</evidence>
<dbReference type="GO" id="GO:1990050">
    <property type="term" value="F:phosphatidic acid transfer activity"/>
    <property type="evidence" value="ECO:0007669"/>
    <property type="project" value="TreeGrafter"/>
</dbReference>
<dbReference type="GO" id="GO:0045332">
    <property type="term" value="P:phospholipid translocation"/>
    <property type="evidence" value="ECO:0007669"/>
    <property type="project" value="TreeGrafter"/>
</dbReference>
<accession>A0A4U0TL55</accession>
<dbReference type="PANTHER" id="PTHR46403:SF1">
    <property type="entry name" value="TP53-REGULATED INHIBITOR OF APOPTOSIS 1"/>
    <property type="match status" value="1"/>
</dbReference>
<comment type="caution">
    <text evidence="3">The sequence shown here is derived from an EMBL/GenBank/DDBJ whole genome shotgun (WGS) entry which is preliminary data.</text>
</comment>
<comment type="similarity">
    <text evidence="1">Belongs to the TRIAP1/MDM35 family.</text>
</comment>
<dbReference type="InterPro" id="IPR007918">
    <property type="entry name" value="MDM35_apoptosis"/>
</dbReference>
<dbReference type="Pfam" id="PF05254">
    <property type="entry name" value="UPF0203"/>
    <property type="match status" value="1"/>
</dbReference>
<dbReference type="GO" id="GO:0005758">
    <property type="term" value="C:mitochondrial intermembrane space"/>
    <property type="evidence" value="ECO:0007669"/>
    <property type="project" value="TreeGrafter"/>
</dbReference>
<dbReference type="AlphaFoldDB" id="A0A4U0TL55"/>
<keyword evidence="2" id="KW-1015">Disulfide bond</keyword>
<protein>
    <recommendedName>
        <fullName evidence="5">Distribution and morphology protein 35</fullName>
    </recommendedName>
</protein>
<reference evidence="3 4" key="1">
    <citation type="submission" date="2017-03" db="EMBL/GenBank/DDBJ databases">
        <title>Genomes of endolithic fungi from Antarctica.</title>
        <authorList>
            <person name="Coleine C."/>
            <person name="Masonjones S."/>
            <person name="Stajich J.E."/>
        </authorList>
    </citation>
    <scope>NUCLEOTIDE SEQUENCE [LARGE SCALE GENOMIC DNA]</scope>
    <source>
        <strain evidence="3 4">CCFEE 6315</strain>
    </source>
</reference>
<dbReference type="PANTHER" id="PTHR46403">
    <property type="entry name" value="TP53-REGULATED INHIBITOR OF APOPTOSIS 1"/>
    <property type="match status" value="1"/>
</dbReference>
<evidence type="ECO:0000256" key="2">
    <source>
        <dbReference type="ARBA" id="ARBA00023157"/>
    </source>
</evidence>
<dbReference type="GO" id="GO:0005829">
    <property type="term" value="C:cytosol"/>
    <property type="evidence" value="ECO:0007669"/>
    <property type="project" value="TreeGrafter"/>
</dbReference>
<proteinExistence type="inferred from homology"/>
<dbReference type="EMBL" id="NAJL01000076">
    <property type="protein sequence ID" value="TKA22375.1"/>
    <property type="molecule type" value="Genomic_DNA"/>
</dbReference>
<gene>
    <name evidence="3" type="ORF">B0A50_08257</name>
</gene>
<dbReference type="OrthoDB" id="19091at2759"/>
<keyword evidence="4" id="KW-1185">Reference proteome</keyword>
<dbReference type="Gene3D" id="1.10.287.1130">
    <property type="entry name" value="CytochromE C oxidase copper chaperone"/>
    <property type="match status" value="1"/>
</dbReference>